<organism evidence="1 2">
    <name type="scientific">Pseudoalteromonas rubra</name>
    <dbReference type="NCBI Taxonomy" id="43658"/>
    <lineage>
        <taxon>Bacteria</taxon>
        <taxon>Pseudomonadati</taxon>
        <taxon>Pseudomonadota</taxon>
        <taxon>Gammaproteobacteria</taxon>
        <taxon>Alteromonadales</taxon>
        <taxon>Pseudoalteromonadaceae</taxon>
        <taxon>Pseudoalteromonas</taxon>
    </lineage>
</organism>
<accession>A0A8T0C5Y9</accession>
<dbReference type="EMBL" id="AHCD03000035">
    <property type="protein sequence ID" value="KAF7785808.1"/>
    <property type="molecule type" value="Genomic_DNA"/>
</dbReference>
<protein>
    <submittedName>
        <fullName evidence="1">Uncharacterized protein</fullName>
    </submittedName>
</protein>
<evidence type="ECO:0000313" key="1">
    <source>
        <dbReference type="EMBL" id="KAF7785808.1"/>
    </source>
</evidence>
<reference evidence="1 2" key="1">
    <citation type="journal article" date="2012" name="J. Bacteriol.">
        <title>Genome sequence of the cycloprodigiosin-producing bacterial strain Pseudoalteromonas rubra ATCC 29570(T).</title>
        <authorList>
            <person name="Xie B.B."/>
            <person name="Shu Y.L."/>
            <person name="Qin Q.L."/>
            <person name="Rong J.C."/>
            <person name="Zhang X.Y."/>
            <person name="Chen X.L."/>
            <person name="Zhou B.C."/>
            <person name="Zhang Y.Z."/>
        </authorList>
    </citation>
    <scope>NUCLEOTIDE SEQUENCE [LARGE SCALE GENOMIC DNA]</scope>
    <source>
        <strain evidence="1 2">DSM 6842</strain>
    </source>
</reference>
<proteinExistence type="predicted"/>
<gene>
    <name evidence="1" type="ORF">PRUB_a0197</name>
</gene>
<dbReference type="AlphaFoldDB" id="A0A8T0C5Y9"/>
<comment type="caution">
    <text evidence="1">The sequence shown here is derived from an EMBL/GenBank/DDBJ whole genome shotgun (WGS) entry which is preliminary data.</text>
</comment>
<name>A0A8T0C5Y9_9GAMM</name>
<dbReference type="Proteomes" id="UP000016480">
    <property type="component" value="Unassembled WGS sequence"/>
</dbReference>
<evidence type="ECO:0000313" key="2">
    <source>
        <dbReference type="Proteomes" id="UP000016480"/>
    </source>
</evidence>
<sequence>MEIKEVTTEQPLLLLCHRVLRLFDADELRRNRGAGTASDIFQA</sequence>